<proteinExistence type="predicted"/>
<keyword evidence="2" id="KW-1185">Reference proteome</keyword>
<dbReference type="EMBL" id="BMJC01000002">
    <property type="protein sequence ID" value="GGA95973.1"/>
    <property type="molecule type" value="Genomic_DNA"/>
</dbReference>
<accession>A0A8J2UCK9</accession>
<protein>
    <submittedName>
        <fullName evidence="1">Uncharacterized protein</fullName>
    </submittedName>
</protein>
<comment type="caution">
    <text evidence="1">The sequence shown here is derived from an EMBL/GenBank/DDBJ whole genome shotgun (WGS) entry which is preliminary data.</text>
</comment>
<name>A0A8J2UCK9_9BACT</name>
<reference evidence="1" key="2">
    <citation type="submission" date="2020-09" db="EMBL/GenBank/DDBJ databases">
        <authorList>
            <person name="Sun Q."/>
            <person name="Zhou Y."/>
        </authorList>
    </citation>
    <scope>NUCLEOTIDE SEQUENCE</scope>
    <source>
        <strain evidence="1">CGMCC 1.15448</strain>
    </source>
</reference>
<dbReference type="AlphaFoldDB" id="A0A8J2UCK9"/>
<evidence type="ECO:0000313" key="1">
    <source>
        <dbReference type="EMBL" id="GGA95973.1"/>
    </source>
</evidence>
<evidence type="ECO:0000313" key="2">
    <source>
        <dbReference type="Proteomes" id="UP000607559"/>
    </source>
</evidence>
<reference evidence="1" key="1">
    <citation type="journal article" date="2014" name="Int. J. Syst. Evol. Microbiol.">
        <title>Complete genome sequence of Corynebacterium casei LMG S-19264T (=DSM 44701T), isolated from a smear-ripened cheese.</title>
        <authorList>
            <consortium name="US DOE Joint Genome Institute (JGI-PGF)"/>
            <person name="Walter F."/>
            <person name="Albersmeier A."/>
            <person name="Kalinowski J."/>
            <person name="Ruckert C."/>
        </authorList>
    </citation>
    <scope>NUCLEOTIDE SEQUENCE</scope>
    <source>
        <strain evidence="1">CGMCC 1.15448</strain>
    </source>
</reference>
<sequence>MQNFVEVVEAVGVVAGFVRCLTLAYEVVAAIGHGDKAAFALREEKNRQGQTTERQVIFHDYSISDANIGWRIEMKKSGVVLEEWF</sequence>
<dbReference type="Proteomes" id="UP000607559">
    <property type="component" value="Unassembled WGS sequence"/>
</dbReference>
<organism evidence="1 2">
    <name type="scientific">Puia dinghuensis</name>
    <dbReference type="NCBI Taxonomy" id="1792502"/>
    <lineage>
        <taxon>Bacteria</taxon>
        <taxon>Pseudomonadati</taxon>
        <taxon>Bacteroidota</taxon>
        <taxon>Chitinophagia</taxon>
        <taxon>Chitinophagales</taxon>
        <taxon>Chitinophagaceae</taxon>
        <taxon>Puia</taxon>
    </lineage>
</organism>
<gene>
    <name evidence="1" type="ORF">GCM10011511_19060</name>
</gene>